<dbReference type="InterPro" id="IPR036465">
    <property type="entry name" value="vWFA_dom_sf"/>
</dbReference>
<feature type="compositionally biased region" description="Polar residues" evidence="1">
    <location>
        <begin position="153"/>
        <end position="173"/>
    </location>
</feature>
<dbReference type="Proteomes" id="UP000249723">
    <property type="component" value="Unassembled WGS sequence"/>
</dbReference>
<feature type="compositionally biased region" description="Polar residues" evidence="1">
    <location>
        <begin position="81"/>
        <end position="92"/>
    </location>
</feature>
<feature type="region of interest" description="Disordered" evidence="1">
    <location>
        <begin position="149"/>
        <end position="193"/>
    </location>
</feature>
<dbReference type="EMBL" id="FMWP01000012">
    <property type="protein sequence ID" value="SCZ88545.1"/>
    <property type="molecule type" value="Genomic_DNA"/>
</dbReference>
<feature type="domain" description="VWFA" evidence="2">
    <location>
        <begin position="203"/>
        <end position="362"/>
    </location>
</feature>
<protein>
    <submittedName>
        <fullName evidence="3">BZ3500_MvSof-1268-A1-R1_Chr2-1g04480 protein</fullName>
    </submittedName>
</protein>
<dbReference type="PROSITE" id="PS50234">
    <property type="entry name" value="VWFA"/>
    <property type="match status" value="1"/>
</dbReference>
<dbReference type="STRING" id="289078.A0A2X0MCB0"/>
<dbReference type="InterPro" id="IPR002035">
    <property type="entry name" value="VWF_A"/>
</dbReference>
<sequence length="404" mass="43657">MFRRSTNPSSRSYPYNEGPFQSPQNSVSRASTVSGSSRGAVVGSNNPYTAAATSNTRSGNGTFPELAALSLNDDTPPPPTYQTAVNQGFRQSQELERHHPPPPPQLAPRTPASASFNTGGTQAHQPTYGSPNSQQYTEHIRTPSIASLDRRSSLGSVADSPSTLAQPSTTTGSLVHPSRVASTSAPNRRSSIEDPLAPLGKYDLCILLDDSPSMTEHWYEARDALIGVAERFVRYDKDGIDLCFMNNDNLNLKNVVDASTVREAFENIQPFGSTPTAMVLDDILRDVVDRIEDAKAGKGPKIKPLICIVLTDGRADDTDGLRDLLVEMAGRLDEVRAPPFQLGVTFLQIGSDPDATQFLQQLDDDLKAESGVRDIVDTLTYQGQLTPEFVLKAALGSVNKRLDG</sequence>
<dbReference type="SUPFAM" id="SSF53300">
    <property type="entry name" value="vWA-like"/>
    <property type="match status" value="1"/>
</dbReference>
<dbReference type="OrthoDB" id="2142040at2759"/>
<feature type="compositionally biased region" description="Polar residues" evidence="1">
    <location>
        <begin position="113"/>
        <end position="136"/>
    </location>
</feature>
<dbReference type="Gene3D" id="3.40.50.410">
    <property type="entry name" value="von Willebrand factor, type A domain"/>
    <property type="match status" value="1"/>
</dbReference>
<evidence type="ECO:0000256" key="1">
    <source>
        <dbReference type="SAM" id="MobiDB-lite"/>
    </source>
</evidence>
<keyword evidence="4" id="KW-1185">Reference proteome</keyword>
<feature type="compositionally biased region" description="Polar residues" evidence="1">
    <location>
        <begin position="180"/>
        <end position="189"/>
    </location>
</feature>
<dbReference type="PANTHER" id="PTHR34706:SF1">
    <property type="entry name" value="VWFA DOMAIN-CONTAINING PROTEIN"/>
    <property type="match status" value="1"/>
</dbReference>
<name>A0A2X0MCB0_9BASI</name>
<feature type="region of interest" description="Disordered" evidence="1">
    <location>
        <begin position="1"/>
        <end position="136"/>
    </location>
</feature>
<feature type="compositionally biased region" description="Polar residues" evidence="1">
    <location>
        <begin position="1"/>
        <end position="25"/>
    </location>
</feature>
<gene>
    <name evidence="3" type="ORF">BZ3500_MVSOF-1268-A1-R1_CHR2-1G04480</name>
</gene>
<organism evidence="3 4">
    <name type="scientific">Microbotryum saponariae</name>
    <dbReference type="NCBI Taxonomy" id="289078"/>
    <lineage>
        <taxon>Eukaryota</taxon>
        <taxon>Fungi</taxon>
        <taxon>Dikarya</taxon>
        <taxon>Basidiomycota</taxon>
        <taxon>Pucciniomycotina</taxon>
        <taxon>Microbotryomycetes</taxon>
        <taxon>Microbotryales</taxon>
        <taxon>Microbotryaceae</taxon>
        <taxon>Microbotryum</taxon>
    </lineage>
</organism>
<feature type="compositionally biased region" description="Low complexity" evidence="1">
    <location>
        <begin position="26"/>
        <end position="44"/>
    </location>
</feature>
<dbReference type="Pfam" id="PF00092">
    <property type="entry name" value="VWA"/>
    <property type="match status" value="1"/>
</dbReference>
<feature type="compositionally biased region" description="Polar residues" evidence="1">
    <location>
        <begin position="45"/>
        <end position="61"/>
    </location>
</feature>
<accession>A0A2X0MCB0</accession>
<dbReference type="AlphaFoldDB" id="A0A2X0MCB0"/>
<evidence type="ECO:0000259" key="2">
    <source>
        <dbReference type="PROSITE" id="PS50234"/>
    </source>
</evidence>
<dbReference type="SMART" id="SM00327">
    <property type="entry name" value="VWA"/>
    <property type="match status" value="1"/>
</dbReference>
<reference evidence="4" key="1">
    <citation type="submission" date="2016-10" db="EMBL/GenBank/DDBJ databases">
        <authorList>
            <person name="Jeantristanb JTB J.-T."/>
            <person name="Ricardo R."/>
        </authorList>
    </citation>
    <scope>NUCLEOTIDE SEQUENCE [LARGE SCALE GENOMIC DNA]</scope>
</reference>
<evidence type="ECO:0000313" key="4">
    <source>
        <dbReference type="Proteomes" id="UP000249723"/>
    </source>
</evidence>
<proteinExistence type="predicted"/>
<evidence type="ECO:0000313" key="3">
    <source>
        <dbReference type="EMBL" id="SCZ88545.1"/>
    </source>
</evidence>
<dbReference type="PANTHER" id="PTHR34706">
    <property type="entry name" value="SLR1338 PROTEIN"/>
    <property type="match status" value="1"/>
</dbReference>